<evidence type="ECO:0000313" key="2">
    <source>
        <dbReference type="Proteomes" id="UP000007519"/>
    </source>
</evidence>
<dbReference type="AlphaFoldDB" id="H6L1K3"/>
<reference evidence="1 2" key="1">
    <citation type="journal article" date="2012" name="Stand. Genomic Sci.">
        <title>Complete genome sequencing and analysis of Saprospira grandis str. Lewin, a predatory marine bacterium.</title>
        <authorList>
            <person name="Saw J.H."/>
            <person name="Yuryev A."/>
            <person name="Kanbe M."/>
            <person name="Hou S."/>
            <person name="Young A.G."/>
            <person name="Aizawa S."/>
            <person name="Alam M."/>
        </authorList>
    </citation>
    <scope>NUCLEOTIDE SEQUENCE [LARGE SCALE GENOMIC DNA]</scope>
    <source>
        <strain evidence="1 2">Lewin</strain>
    </source>
</reference>
<sequence>MLFSSTSLFFGASRLRRALCLLPSVIEDGLKALLSGLANVFWGLRCGFALRRYVSGLAGLLGPSALRASVWPAATPAQR</sequence>
<keyword evidence="2" id="KW-1185">Reference proteome</keyword>
<evidence type="ECO:0000313" key="1">
    <source>
        <dbReference type="EMBL" id="AFC24647.1"/>
    </source>
</evidence>
<dbReference type="Proteomes" id="UP000007519">
    <property type="component" value="Chromosome"/>
</dbReference>
<organism evidence="1 2">
    <name type="scientific">Saprospira grandis (strain Lewin)</name>
    <dbReference type="NCBI Taxonomy" id="984262"/>
    <lineage>
        <taxon>Bacteria</taxon>
        <taxon>Pseudomonadati</taxon>
        <taxon>Bacteroidota</taxon>
        <taxon>Saprospiria</taxon>
        <taxon>Saprospirales</taxon>
        <taxon>Saprospiraceae</taxon>
        <taxon>Saprospira</taxon>
    </lineage>
</organism>
<dbReference type="KEGG" id="sgn:SGRA_1913"/>
<accession>H6L1K3</accession>
<protein>
    <submittedName>
        <fullName evidence="1">Uncharacterized protein</fullName>
    </submittedName>
</protein>
<dbReference type="HOGENOM" id="CLU_2604033_0_0_10"/>
<name>H6L1K3_SAPGL</name>
<dbReference type="EMBL" id="CP002831">
    <property type="protein sequence ID" value="AFC24647.1"/>
    <property type="molecule type" value="Genomic_DNA"/>
</dbReference>
<proteinExistence type="predicted"/>
<dbReference type="STRING" id="984262.SGRA_1913"/>
<gene>
    <name evidence="1" type="ordered locus">SGRA_1913</name>
</gene>